<keyword evidence="5" id="KW-0378">Hydrolase</keyword>
<evidence type="ECO:0000256" key="5">
    <source>
        <dbReference type="ARBA" id="ARBA00022801"/>
    </source>
</evidence>
<dbReference type="AlphaFoldDB" id="A0AA40LP94"/>
<evidence type="ECO:0000256" key="3">
    <source>
        <dbReference type="ARBA" id="ARBA00022722"/>
    </source>
</evidence>
<dbReference type="PANTHER" id="PTHR41694:SF5">
    <property type="entry name" value="RIBONUCLEASE H"/>
    <property type="match status" value="1"/>
</dbReference>
<keyword evidence="6" id="KW-0695">RNA-directed DNA polymerase</keyword>
<keyword evidence="1" id="KW-0808">Transferase</keyword>
<dbReference type="PANTHER" id="PTHR41694">
    <property type="entry name" value="ENDOGENOUS RETROVIRUS GROUP K MEMBER POL PROTEIN"/>
    <property type="match status" value="1"/>
</dbReference>
<dbReference type="InterPro" id="IPR001584">
    <property type="entry name" value="Integrase_cat-core"/>
</dbReference>
<dbReference type="Pfam" id="PF00665">
    <property type="entry name" value="rve"/>
    <property type="match status" value="1"/>
</dbReference>
<organism evidence="8 9">
    <name type="scientific">Cnephaeus nilssonii</name>
    <name type="common">Northern bat</name>
    <name type="synonym">Eptesicus nilssonii</name>
    <dbReference type="NCBI Taxonomy" id="3371016"/>
    <lineage>
        <taxon>Eukaryota</taxon>
        <taxon>Metazoa</taxon>
        <taxon>Chordata</taxon>
        <taxon>Craniata</taxon>
        <taxon>Vertebrata</taxon>
        <taxon>Euteleostomi</taxon>
        <taxon>Mammalia</taxon>
        <taxon>Eutheria</taxon>
        <taxon>Laurasiatheria</taxon>
        <taxon>Chiroptera</taxon>
        <taxon>Yangochiroptera</taxon>
        <taxon>Vespertilionidae</taxon>
        <taxon>Cnephaeus</taxon>
    </lineage>
</organism>
<sequence length="454" mass="50494">MSNTRITQCQALLLDQPCIWFHKTLAINPASLLPDDDPEDPIHDCTEVTDAVQTARPDLTDAPLSSPDEVLFMDGSNYVQDGIRYVGAAVVTLDRTIWAQPFDGDTVPSPRKEGYQLQPERTLKDISLIRGPLAPKGSLTLRDSDLRRTPSYIKQEEELAEQKQAIKGPDGWWTLPDDRLLVPEALGRTLVAQLHQATHIGEDKVITSIVTRSTVCAQGNSPGEHWEVDFTEIKPPASEYKYLLVLTDTFSGWVEAYPTRTETTSIVVKKLLQEIILRFGLPIVIGSDNSPAFVAKARCTPYREGFPPFRDHVYPYRLCSIPREPPISLFEMLCQCLPRTLYIPSSPGLGGRYTVILSTPTAVEVDGIQTWLHHSQLLHQETAWILATSALTREIPSLGYPHGPGGDSTPAGEELDFSVDRMKVRTLGYRKRKTPEGAIEQQKKCAACECGDVH</sequence>
<keyword evidence="2" id="KW-0548">Nucleotidyltransferase</keyword>
<dbReference type="InterPro" id="IPR036397">
    <property type="entry name" value="RNaseH_sf"/>
</dbReference>
<dbReference type="Proteomes" id="UP001177744">
    <property type="component" value="Unassembled WGS sequence"/>
</dbReference>
<name>A0AA40LP94_CNENI</name>
<evidence type="ECO:0000313" key="9">
    <source>
        <dbReference type="Proteomes" id="UP001177744"/>
    </source>
</evidence>
<keyword evidence="3" id="KW-0540">Nuclease</keyword>
<dbReference type="Gene3D" id="2.30.30.850">
    <property type="match status" value="1"/>
</dbReference>
<dbReference type="Gene3D" id="3.30.420.10">
    <property type="entry name" value="Ribonuclease H-like superfamily/Ribonuclease H"/>
    <property type="match status" value="2"/>
</dbReference>
<evidence type="ECO:0000256" key="6">
    <source>
        <dbReference type="ARBA" id="ARBA00022918"/>
    </source>
</evidence>
<dbReference type="PROSITE" id="PS50994">
    <property type="entry name" value="INTEGRASE"/>
    <property type="match status" value="1"/>
</dbReference>
<feature type="domain" description="Integrase catalytic" evidence="7">
    <location>
        <begin position="218"/>
        <end position="297"/>
    </location>
</feature>
<evidence type="ECO:0000313" key="8">
    <source>
        <dbReference type="EMBL" id="KAK1339058.1"/>
    </source>
</evidence>
<accession>A0AA40LP94</accession>
<evidence type="ECO:0000256" key="4">
    <source>
        <dbReference type="ARBA" id="ARBA00022759"/>
    </source>
</evidence>
<keyword evidence="4" id="KW-0255">Endonuclease</keyword>
<dbReference type="InterPro" id="IPR012337">
    <property type="entry name" value="RNaseH-like_sf"/>
</dbReference>
<evidence type="ECO:0000256" key="1">
    <source>
        <dbReference type="ARBA" id="ARBA00022679"/>
    </source>
</evidence>
<dbReference type="GO" id="GO:0016787">
    <property type="term" value="F:hydrolase activity"/>
    <property type="evidence" value="ECO:0007669"/>
    <property type="project" value="UniProtKB-KW"/>
</dbReference>
<dbReference type="SUPFAM" id="SSF53098">
    <property type="entry name" value="Ribonuclease H-like"/>
    <property type="match status" value="1"/>
</dbReference>
<dbReference type="GO" id="GO:0004519">
    <property type="term" value="F:endonuclease activity"/>
    <property type="evidence" value="ECO:0007669"/>
    <property type="project" value="UniProtKB-KW"/>
</dbReference>
<evidence type="ECO:0000256" key="2">
    <source>
        <dbReference type="ARBA" id="ARBA00022695"/>
    </source>
</evidence>
<dbReference type="EMBL" id="JAULJE010000009">
    <property type="protein sequence ID" value="KAK1339058.1"/>
    <property type="molecule type" value="Genomic_DNA"/>
</dbReference>
<dbReference type="GO" id="GO:0003964">
    <property type="term" value="F:RNA-directed DNA polymerase activity"/>
    <property type="evidence" value="ECO:0007669"/>
    <property type="project" value="UniProtKB-KW"/>
</dbReference>
<dbReference type="Gene3D" id="1.10.340.70">
    <property type="match status" value="1"/>
</dbReference>
<evidence type="ECO:0000259" key="7">
    <source>
        <dbReference type="PROSITE" id="PS50994"/>
    </source>
</evidence>
<gene>
    <name evidence="8" type="ORF">QTO34_019731</name>
</gene>
<protein>
    <recommendedName>
        <fullName evidence="7">Integrase catalytic domain-containing protein</fullName>
    </recommendedName>
</protein>
<proteinExistence type="predicted"/>
<comment type="caution">
    <text evidence="8">The sequence shown here is derived from an EMBL/GenBank/DDBJ whole genome shotgun (WGS) entry which is preliminary data.</text>
</comment>
<reference evidence="8" key="1">
    <citation type="submission" date="2023-06" db="EMBL/GenBank/DDBJ databases">
        <title>Reference genome for the Northern bat (Eptesicus nilssonii), a most northern bat species.</title>
        <authorList>
            <person name="Laine V.N."/>
            <person name="Pulliainen A.T."/>
            <person name="Lilley T.M."/>
        </authorList>
    </citation>
    <scope>NUCLEOTIDE SEQUENCE</scope>
    <source>
        <strain evidence="8">BLF_Eptnil</strain>
        <tissue evidence="8">Kidney</tissue>
    </source>
</reference>
<dbReference type="GO" id="GO:0003676">
    <property type="term" value="F:nucleic acid binding"/>
    <property type="evidence" value="ECO:0007669"/>
    <property type="project" value="InterPro"/>
</dbReference>
<keyword evidence="9" id="KW-1185">Reference proteome</keyword>
<dbReference type="GO" id="GO:0015074">
    <property type="term" value="P:DNA integration"/>
    <property type="evidence" value="ECO:0007669"/>
    <property type="project" value="InterPro"/>
</dbReference>